<dbReference type="GO" id="GO:0005634">
    <property type="term" value="C:nucleus"/>
    <property type="evidence" value="ECO:0007669"/>
    <property type="project" value="UniProtKB-SubCell"/>
</dbReference>
<dbReference type="AlphaFoldDB" id="A0AAV9PM94"/>
<evidence type="ECO:0000256" key="2">
    <source>
        <dbReference type="ARBA" id="ARBA00022723"/>
    </source>
</evidence>
<dbReference type="PANTHER" id="PTHR31001:SF77">
    <property type="entry name" value="TRANSCRIPTION FACTOR, PUTATIVE (AFU_ORTHOLOGUE AFUA_3G12940)-RELATED"/>
    <property type="match status" value="1"/>
</dbReference>
<evidence type="ECO:0000313" key="5">
    <source>
        <dbReference type="EMBL" id="KAK5173991.1"/>
    </source>
</evidence>
<dbReference type="SMART" id="SM00906">
    <property type="entry name" value="Fungal_trans"/>
    <property type="match status" value="1"/>
</dbReference>
<dbReference type="GO" id="GO:0008270">
    <property type="term" value="F:zinc ion binding"/>
    <property type="evidence" value="ECO:0007669"/>
    <property type="project" value="InterPro"/>
</dbReference>
<dbReference type="Gene3D" id="4.10.240.10">
    <property type="entry name" value="Zn(2)-C6 fungal-type DNA-binding domain"/>
    <property type="match status" value="1"/>
</dbReference>
<evidence type="ECO:0000256" key="3">
    <source>
        <dbReference type="ARBA" id="ARBA00023242"/>
    </source>
</evidence>
<gene>
    <name evidence="5" type="ORF">LTR77_001070</name>
</gene>
<evidence type="ECO:0000313" key="6">
    <source>
        <dbReference type="Proteomes" id="UP001337655"/>
    </source>
</evidence>
<dbReference type="RefSeq" id="XP_064662660.1">
    <property type="nucleotide sequence ID" value="XM_064798333.1"/>
</dbReference>
<dbReference type="CDD" id="cd00067">
    <property type="entry name" value="GAL4"/>
    <property type="match status" value="1"/>
</dbReference>
<accession>A0AAV9PM94</accession>
<evidence type="ECO:0000259" key="4">
    <source>
        <dbReference type="PROSITE" id="PS50048"/>
    </source>
</evidence>
<comment type="caution">
    <text evidence="5">The sequence shown here is derived from an EMBL/GenBank/DDBJ whole genome shotgun (WGS) entry which is preliminary data.</text>
</comment>
<dbReference type="EMBL" id="JAVRRT010000002">
    <property type="protein sequence ID" value="KAK5173991.1"/>
    <property type="molecule type" value="Genomic_DNA"/>
</dbReference>
<dbReference type="GeneID" id="89922418"/>
<dbReference type="InterPro" id="IPR036864">
    <property type="entry name" value="Zn2-C6_fun-type_DNA-bd_sf"/>
</dbReference>
<name>A0AAV9PM94_9PEZI</name>
<dbReference type="InterPro" id="IPR007219">
    <property type="entry name" value="XnlR_reg_dom"/>
</dbReference>
<keyword evidence="2" id="KW-0479">Metal-binding</keyword>
<keyword evidence="6" id="KW-1185">Reference proteome</keyword>
<dbReference type="Pfam" id="PF00172">
    <property type="entry name" value="Zn_clus"/>
    <property type="match status" value="1"/>
</dbReference>
<dbReference type="InterPro" id="IPR001138">
    <property type="entry name" value="Zn2Cys6_DnaBD"/>
</dbReference>
<dbReference type="SUPFAM" id="SSF57701">
    <property type="entry name" value="Zn2/Cys6 DNA-binding domain"/>
    <property type="match status" value="1"/>
</dbReference>
<organism evidence="5 6">
    <name type="scientific">Saxophila tyrrhenica</name>
    <dbReference type="NCBI Taxonomy" id="1690608"/>
    <lineage>
        <taxon>Eukaryota</taxon>
        <taxon>Fungi</taxon>
        <taxon>Dikarya</taxon>
        <taxon>Ascomycota</taxon>
        <taxon>Pezizomycotina</taxon>
        <taxon>Dothideomycetes</taxon>
        <taxon>Dothideomycetidae</taxon>
        <taxon>Mycosphaerellales</taxon>
        <taxon>Extremaceae</taxon>
        <taxon>Saxophila</taxon>
    </lineage>
</organism>
<keyword evidence="3" id="KW-0539">Nucleus</keyword>
<dbReference type="SMART" id="SM00066">
    <property type="entry name" value="GAL4"/>
    <property type="match status" value="1"/>
</dbReference>
<dbReference type="CDD" id="cd12148">
    <property type="entry name" value="fungal_TF_MHR"/>
    <property type="match status" value="1"/>
</dbReference>
<dbReference type="GO" id="GO:0000981">
    <property type="term" value="F:DNA-binding transcription factor activity, RNA polymerase II-specific"/>
    <property type="evidence" value="ECO:0007669"/>
    <property type="project" value="InterPro"/>
</dbReference>
<dbReference type="Pfam" id="PF04082">
    <property type="entry name" value="Fungal_trans"/>
    <property type="match status" value="1"/>
</dbReference>
<dbReference type="PROSITE" id="PS00463">
    <property type="entry name" value="ZN2_CY6_FUNGAL_1"/>
    <property type="match status" value="1"/>
</dbReference>
<evidence type="ECO:0000256" key="1">
    <source>
        <dbReference type="ARBA" id="ARBA00004123"/>
    </source>
</evidence>
<proteinExistence type="predicted"/>
<dbReference type="GO" id="GO:0003677">
    <property type="term" value="F:DNA binding"/>
    <property type="evidence" value="ECO:0007669"/>
    <property type="project" value="InterPro"/>
</dbReference>
<comment type="subcellular location">
    <subcellularLocation>
        <location evidence="1">Nucleus</location>
    </subcellularLocation>
</comment>
<sequence length="632" mass="71890">MDFSSSHAEPMEAHEKPCKTCRHRKVRCSKTDPCTNCQKAGIPCSYPEEPQQASRTAAALAERVRQLEGTIADLQNQLSEGSSYRAEGIPSQPQRPKDRVFLVDEIARDPFSRLPQIRWDVEAAWRGRLVSSGGSSRHLIHAFWGSMYDEIGSLQFVLNQDAPSASQWLLQTPDSPWQPLCLQLCPSRALLLMKAYIFNVDQFIRILHKGTILKQLNHLQRGVGDAGSEVQLSAIFNLAVLSLTEQDCLEYFAETRDALLRRFKRDVEQGLGVLELTTTHKLSTLQTLILHIAYLVWTGSILHASSLLGLAVRIAQRLGIHRDGVGLGLSPWQIELRRRIWHFMQLVDSWCMENHGLDSAVHLGFADVQLPQNSNDSAWDTSDSSTYRPVADEGFTDMTLALVQYEAAALLRHVLAHSAPYNGQDQEYAEYHHELRRQAWDAVQERYIERLDLNTLQQSLTLDIANLTFQRIHLTQLRPLARNSACITTTYKALEHRLVTIALDFCDTVQSIRDKYAHRRLDWAIIRVFSWHALATELSTVLSNDALSTSPEAKRAREKIAKVFRDRPSIDYLRGNDSLWQPFIRLHAELEMRQRADEQMGQEQQLQQQPMWDASGGGLDDLVGDDNLWQAF</sequence>
<dbReference type="PROSITE" id="PS50048">
    <property type="entry name" value="ZN2_CY6_FUNGAL_2"/>
    <property type="match status" value="1"/>
</dbReference>
<protein>
    <recommendedName>
        <fullName evidence="4">Zn(2)-C6 fungal-type domain-containing protein</fullName>
    </recommendedName>
</protein>
<dbReference type="Proteomes" id="UP001337655">
    <property type="component" value="Unassembled WGS sequence"/>
</dbReference>
<dbReference type="InterPro" id="IPR050613">
    <property type="entry name" value="Sec_Metabolite_Reg"/>
</dbReference>
<dbReference type="PANTHER" id="PTHR31001">
    <property type="entry name" value="UNCHARACTERIZED TRANSCRIPTIONAL REGULATORY PROTEIN"/>
    <property type="match status" value="1"/>
</dbReference>
<feature type="domain" description="Zn(2)-C6 fungal-type" evidence="4">
    <location>
        <begin position="17"/>
        <end position="46"/>
    </location>
</feature>
<dbReference type="GO" id="GO:0006351">
    <property type="term" value="P:DNA-templated transcription"/>
    <property type="evidence" value="ECO:0007669"/>
    <property type="project" value="InterPro"/>
</dbReference>
<reference evidence="5 6" key="1">
    <citation type="submission" date="2023-08" db="EMBL/GenBank/DDBJ databases">
        <title>Black Yeasts Isolated from many extreme environments.</title>
        <authorList>
            <person name="Coleine C."/>
            <person name="Stajich J.E."/>
            <person name="Selbmann L."/>
        </authorList>
    </citation>
    <scope>NUCLEOTIDE SEQUENCE [LARGE SCALE GENOMIC DNA]</scope>
    <source>
        <strain evidence="5 6">CCFEE 5935</strain>
    </source>
</reference>